<dbReference type="PANTHER" id="PTHR46729">
    <property type="entry name" value="LEUKOCYTE RECEPTOR CLUSTER MEMBER 9"/>
    <property type="match status" value="1"/>
</dbReference>
<feature type="domain" description="C3H1-type" evidence="3">
    <location>
        <begin position="18"/>
        <end position="45"/>
    </location>
</feature>
<feature type="zinc finger region" description="C3H1-type" evidence="1">
    <location>
        <begin position="18"/>
        <end position="45"/>
    </location>
</feature>
<sequence length="589" mass="61805">MAAAGGPEPLVEVPVAESAPPPACRFFLEGRCRFGARCRQPHAGTPAPPPPQPKGEAEAGAKKPPLRTAAAVIQRIRWDPRLDPADFSVGYVDRFLGVREEPFLAFCWDAPLAALGPGVLAVPQHRVRYFRFRGRLVWDRASRTDLIFGSGFAAGRGPTILDALDIGEAAAGEDAHDTAYSNDGVDTHGTGGERCGVDAQDTGDAHDGRATARDVHGTRGTNNGQGAHGVGGARDAVDAHRTGHVNDGEDVHRARDTLGGGDTDGAEDALDGAAATHLGIREGGRSQPAWTRLPAALAPDNGGPEVRCLALVGESARAQERELGGLGHLTSSWMEPGRALRPAAPAARTMDPLGGELPARLAPEWPSEGFSETEVDLGPGIWPVDSGASTLASAVSLRQPRPTHFVALMVTEPELQAAVTKAQEELVRVAPACATFTVPTQALHLTLALLRLTGPGEVAAAATTLRSVLSDPRLPVPPRLRFERLVLLGSHVLCAPPSPSLDSMAQGLSHRLEVEGLRVLQPPGGLHPHLTLAKVPQGSEVCLPKLGFSPGQELGSQPLGKLWLCRMGRAGGTYQALAEIPLGSKLQKK</sequence>
<name>A0A8B6YLA7_CAMFR</name>
<evidence type="ECO:0000313" key="4">
    <source>
        <dbReference type="Proteomes" id="UP000694856"/>
    </source>
</evidence>
<reference evidence="5" key="1">
    <citation type="submission" date="2025-08" db="UniProtKB">
        <authorList>
            <consortium name="RefSeq"/>
        </authorList>
    </citation>
    <scope>IDENTIFICATION</scope>
    <source>
        <tissue evidence="5">Ear skin</tissue>
    </source>
</reference>
<proteinExistence type="predicted"/>
<dbReference type="GO" id="GO:0008270">
    <property type="term" value="F:zinc ion binding"/>
    <property type="evidence" value="ECO:0007669"/>
    <property type="project" value="UniProtKB-KW"/>
</dbReference>
<dbReference type="KEGG" id="cfr:102514735"/>
<feature type="region of interest" description="Disordered" evidence="2">
    <location>
        <begin position="40"/>
        <end position="65"/>
    </location>
</feature>
<evidence type="ECO:0000256" key="1">
    <source>
        <dbReference type="PROSITE-ProRule" id="PRU00723"/>
    </source>
</evidence>
<dbReference type="Pfam" id="PF04457">
    <property type="entry name" value="MJ1316"/>
    <property type="match status" value="1"/>
</dbReference>
<dbReference type="InterPro" id="IPR009097">
    <property type="entry name" value="Cyclic_Pdiesterase"/>
</dbReference>
<dbReference type="SUPFAM" id="SSF55144">
    <property type="entry name" value="LigT-like"/>
    <property type="match status" value="1"/>
</dbReference>
<dbReference type="PROSITE" id="PS50103">
    <property type="entry name" value="ZF_C3H1"/>
    <property type="match status" value="1"/>
</dbReference>
<protein>
    <submittedName>
        <fullName evidence="5">Leukocyte receptor cluster member 9</fullName>
    </submittedName>
</protein>
<evidence type="ECO:0000256" key="2">
    <source>
        <dbReference type="SAM" id="MobiDB-lite"/>
    </source>
</evidence>
<evidence type="ECO:0000259" key="3">
    <source>
        <dbReference type="PROSITE" id="PS50103"/>
    </source>
</evidence>
<feature type="compositionally biased region" description="Basic and acidic residues" evidence="2">
    <location>
        <begin position="203"/>
        <end position="217"/>
    </location>
</feature>
<dbReference type="CTD" id="94059"/>
<dbReference type="InterPro" id="IPR000571">
    <property type="entry name" value="Znf_CCCH"/>
</dbReference>
<evidence type="ECO:0000313" key="5">
    <source>
        <dbReference type="RefSeq" id="XP_006186822.3"/>
    </source>
</evidence>
<keyword evidence="4" id="KW-1185">Reference proteome</keyword>
<dbReference type="GeneID" id="102514735"/>
<dbReference type="Pfam" id="PF10469">
    <property type="entry name" value="AKAP7_NLS"/>
    <property type="match status" value="1"/>
</dbReference>
<keyword evidence="1" id="KW-0862">Zinc</keyword>
<dbReference type="Proteomes" id="UP000694856">
    <property type="component" value="Chromosome 9"/>
</dbReference>
<dbReference type="InterPro" id="IPR042653">
    <property type="entry name" value="Leng9"/>
</dbReference>
<keyword evidence="5" id="KW-0675">Receptor</keyword>
<gene>
    <name evidence="5" type="primary">LENG9</name>
</gene>
<dbReference type="AlphaFoldDB" id="A0A8B6YLA7"/>
<feature type="region of interest" description="Disordered" evidence="2">
    <location>
        <begin position="200"/>
        <end position="233"/>
    </location>
</feature>
<dbReference type="PANTHER" id="PTHR46729:SF1">
    <property type="entry name" value="LEUKOCYTE RECEPTOR CLUSTER MEMBER 9"/>
    <property type="match status" value="1"/>
</dbReference>
<organism evidence="4 5">
    <name type="scientific">Camelus ferus</name>
    <name type="common">Wild bactrian camel</name>
    <name type="synonym">Camelus bactrianus ferus</name>
    <dbReference type="NCBI Taxonomy" id="419612"/>
    <lineage>
        <taxon>Eukaryota</taxon>
        <taxon>Metazoa</taxon>
        <taxon>Chordata</taxon>
        <taxon>Craniata</taxon>
        <taxon>Vertebrata</taxon>
        <taxon>Euteleostomi</taxon>
        <taxon>Mammalia</taxon>
        <taxon>Eutheria</taxon>
        <taxon>Laurasiatheria</taxon>
        <taxon>Artiodactyla</taxon>
        <taxon>Tylopoda</taxon>
        <taxon>Camelidae</taxon>
        <taxon>Camelus</taxon>
    </lineage>
</organism>
<dbReference type="InterPro" id="IPR040459">
    <property type="entry name" value="MJ1316"/>
</dbReference>
<accession>A0A8B6YLA7</accession>
<dbReference type="RefSeq" id="XP_006186822.3">
    <property type="nucleotide sequence ID" value="XM_006186760.3"/>
</dbReference>
<dbReference type="Gene3D" id="3.90.1140.10">
    <property type="entry name" value="Cyclic phosphodiesterase"/>
    <property type="match status" value="1"/>
</dbReference>
<keyword evidence="1" id="KW-0863">Zinc-finger</keyword>
<keyword evidence="1" id="KW-0479">Metal-binding</keyword>
<dbReference type="InterPro" id="IPR019510">
    <property type="entry name" value="AKAP7-like_phosphoesterase"/>
</dbReference>